<dbReference type="PANTHER" id="PTHR31225:SF93">
    <property type="entry name" value="ALPHA-HUMULENE_(-)-(E)-BETA-CARYOPHYLLENE SYNTHASE"/>
    <property type="match status" value="1"/>
</dbReference>
<proteinExistence type="predicted"/>
<gene>
    <name evidence="6" type="ORF">NE237_016007</name>
</gene>
<dbReference type="Gene3D" id="1.10.600.10">
    <property type="entry name" value="Farnesyl Diphosphate Synthase"/>
    <property type="match status" value="1"/>
</dbReference>
<keyword evidence="2" id="KW-0460">Magnesium</keyword>
<evidence type="ECO:0000313" key="6">
    <source>
        <dbReference type="EMBL" id="KAJ4969306.1"/>
    </source>
</evidence>
<feature type="domain" description="Terpene synthase metal-binding" evidence="5">
    <location>
        <begin position="153"/>
        <end position="248"/>
    </location>
</feature>
<dbReference type="GO" id="GO:0016114">
    <property type="term" value="P:terpenoid biosynthetic process"/>
    <property type="evidence" value="ECO:0007669"/>
    <property type="project" value="InterPro"/>
</dbReference>
<sequence>MLVVDANDSSKKLRLIDSLQRLGVANHFEGEIEEALKQIHDAPNGFDEIDHYTMALQFHLLRQQGYNVPCGSFKEELIKDVLGMICLYEASYMRIHGEDILDEILVFTTSQLKSIVNELKPALATQGMPRLEARHYIYVYQQVKTRNETLLKLYMEIALTSFAHGMLMIASFLGMGDIVKKETLDWAINEPKVVRASSLICWLMNDMVSHKSKEERGHVCSSIECNMKHYNVTEEEACDEFNKKSKERMERYKSRIVNLTRTIDVIYKHKDGYTNALSVLKEYITLLFIDPLCLDL</sequence>
<feature type="domain" description="Terpene synthase N-terminal" evidence="4">
    <location>
        <begin position="6"/>
        <end position="119"/>
    </location>
</feature>
<dbReference type="AlphaFoldDB" id="A0A9Q0KFD7"/>
<evidence type="ECO:0000259" key="5">
    <source>
        <dbReference type="Pfam" id="PF03936"/>
    </source>
</evidence>
<keyword evidence="1" id="KW-0479">Metal-binding</keyword>
<dbReference type="GO" id="GO:0000287">
    <property type="term" value="F:magnesium ion binding"/>
    <property type="evidence" value="ECO:0007669"/>
    <property type="project" value="InterPro"/>
</dbReference>
<protein>
    <submittedName>
        <fullName evidence="6">Uncharacterized protein</fullName>
    </submittedName>
</protein>
<dbReference type="InterPro" id="IPR001906">
    <property type="entry name" value="Terpene_synth_N"/>
</dbReference>
<keyword evidence="3" id="KW-0456">Lyase</keyword>
<dbReference type="SUPFAM" id="SSF48576">
    <property type="entry name" value="Terpenoid synthases"/>
    <property type="match status" value="1"/>
</dbReference>
<evidence type="ECO:0000313" key="7">
    <source>
        <dbReference type="Proteomes" id="UP001141806"/>
    </source>
</evidence>
<dbReference type="SUPFAM" id="SSF48239">
    <property type="entry name" value="Terpenoid cyclases/Protein prenyltransferases"/>
    <property type="match status" value="1"/>
</dbReference>
<name>A0A9Q0KFD7_9MAGN</name>
<evidence type="ECO:0000256" key="1">
    <source>
        <dbReference type="ARBA" id="ARBA00022723"/>
    </source>
</evidence>
<dbReference type="InterPro" id="IPR050148">
    <property type="entry name" value="Terpene_synthase-like"/>
</dbReference>
<dbReference type="Proteomes" id="UP001141806">
    <property type="component" value="Unassembled WGS sequence"/>
</dbReference>
<dbReference type="GO" id="GO:0010333">
    <property type="term" value="F:terpene synthase activity"/>
    <property type="evidence" value="ECO:0007669"/>
    <property type="project" value="InterPro"/>
</dbReference>
<dbReference type="OrthoDB" id="1877784at2759"/>
<dbReference type="EMBL" id="JAMYWD010000006">
    <property type="protein sequence ID" value="KAJ4969306.1"/>
    <property type="molecule type" value="Genomic_DNA"/>
</dbReference>
<reference evidence="6" key="1">
    <citation type="journal article" date="2023" name="Plant J.">
        <title>The genome of the king protea, Protea cynaroides.</title>
        <authorList>
            <person name="Chang J."/>
            <person name="Duong T.A."/>
            <person name="Schoeman C."/>
            <person name="Ma X."/>
            <person name="Roodt D."/>
            <person name="Barker N."/>
            <person name="Li Z."/>
            <person name="Van de Peer Y."/>
            <person name="Mizrachi E."/>
        </authorList>
    </citation>
    <scope>NUCLEOTIDE SEQUENCE</scope>
    <source>
        <tissue evidence="6">Young leaves</tissue>
    </source>
</reference>
<evidence type="ECO:0000259" key="4">
    <source>
        <dbReference type="Pfam" id="PF01397"/>
    </source>
</evidence>
<evidence type="ECO:0000256" key="3">
    <source>
        <dbReference type="ARBA" id="ARBA00023239"/>
    </source>
</evidence>
<dbReference type="InterPro" id="IPR008930">
    <property type="entry name" value="Terpenoid_cyclase/PrenylTrfase"/>
</dbReference>
<dbReference type="Pfam" id="PF01397">
    <property type="entry name" value="Terpene_synth"/>
    <property type="match status" value="1"/>
</dbReference>
<organism evidence="6 7">
    <name type="scientific">Protea cynaroides</name>
    <dbReference type="NCBI Taxonomy" id="273540"/>
    <lineage>
        <taxon>Eukaryota</taxon>
        <taxon>Viridiplantae</taxon>
        <taxon>Streptophyta</taxon>
        <taxon>Embryophyta</taxon>
        <taxon>Tracheophyta</taxon>
        <taxon>Spermatophyta</taxon>
        <taxon>Magnoliopsida</taxon>
        <taxon>Proteales</taxon>
        <taxon>Proteaceae</taxon>
        <taxon>Protea</taxon>
    </lineage>
</organism>
<dbReference type="InterPro" id="IPR036965">
    <property type="entry name" value="Terpene_synth_N_sf"/>
</dbReference>
<evidence type="ECO:0000256" key="2">
    <source>
        <dbReference type="ARBA" id="ARBA00022842"/>
    </source>
</evidence>
<accession>A0A9Q0KFD7</accession>
<dbReference type="Pfam" id="PF03936">
    <property type="entry name" value="Terpene_synth_C"/>
    <property type="match status" value="1"/>
</dbReference>
<keyword evidence="7" id="KW-1185">Reference proteome</keyword>
<dbReference type="InterPro" id="IPR005630">
    <property type="entry name" value="Terpene_synthase_metal-bd"/>
</dbReference>
<dbReference type="Gene3D" id="1.50.10.130">
    <property type="entry name" value="Terpene synthase, N-terminal domain"/>
    <property type="match status" value="1"/>
</dbReference>
<dbReference type="PANTHER" id="PTHR31225">
    <property type="entry name" value="OS04G0344100 PROTEIN-RELATED"/>
    <property type="match status" value="1"/>
</dbReference>
<dbReference type="InterPro" id="IPR008949">
    <property type="entry name" value="Isoprenoid_synthase_dom_sf"/>
</dbReference>
<comment type="caution">
    <text evidence="6">The sequence shown here is derived from an EMBL/GenBank/DDBJ whole genome shotgun (WGS) entry which is preliminary data.</text>
</comment>